<dbReference type="Gramene" id="rna39343">
    <property type="protein sequence ID" value="RHN45132.1"/>
    <property type="gene ID" value="gene39343"/>
</dbReference>
<gene>
    <name evidence="1" type="ORF">MtrunA17_Chr7g0226981</name>
</gene>
<sequence>MVASQLPSTKTIMVRIPSRSQYVFMVFEEMSQKSLNCWLFGSKNLSLGASDMVSADARFLFDKKTQEGYVFWNKVASVCWQSIETKEASEAGPHCNNLSFHPPAVKHLEKLYNFETNDSRIVRTQVKEIIRNWIGKKTVDSLPYIARFRVCKRSNEVMLVCCSWFGCHFGFRTIYVYDQLCMCYIFFNR</sequence>
<reference evidence="1" key="1">
    <citation type="journal article" date="2018" name="Nat. Plants">
        <title>Whole-genome landscape of Medicago truncatula symbiotic genes.</title>
        <authorList>
            <person name="Pecrix Y."/>
            <person name="Gamas P."/>
            <person name="Carrere S."/>
        </authorList>
    </citation>
    <scope>NUCLEOTIDE SEQUENCE</scope>
    <source>
        <tissue evidence="1">Leaves</tissue>
    </source>
</reference>
<dbReference type="Proteomes" id="UP000265566">
    <property type="component" value="Chromosome 7"/>
</dbReference>
<proteinExistence type="predicted"/>
<protein>
    <submittedName>
        <fullName evidence="1">Uncharacterized protein</fullName>
    </submittedName>
</protein>
<comment type="caution">
    <text evidence="1">The sequence shown here is derived from an EMBL/GenBank/DDBJ whole genome shotgun (WGS) entry which is preliminary data.</text>
</comment>
<accession>A0A396GVL2</accession>
<organism evidence="1">
    <name type="scientific">Medicago truncatula</name>
    <name type="common">Barrel medic</name>
    <name type="synonym">Medicago tribuloides</name>
    <dbReference type="NCBI Taxonomy" id="3880"/>
    <lineage>
        <taxon>Eukaryota</taxon>
        <taxon>Viridiplantae</taxon>
        <taxon>Streptophyta</taxon>
        <taxon>Embryophyta</taxon>
        <taxon>Tracheophyta</taxon>
        <taxon>Spermatophyta</taxon>
        <taxon>Magnoliopsida</taxon>
        <taxon>eudicotyledons</taxon>
        <taxon>Gunneridae</taxon>
        <taxon>Pentapetalae</taxon>
        <taxon>rosids</taxon>
        <taxon>fabids</taxon>
        <taxon>Fabales</taxon>
        <taxon>Fabaceae</taxon>
        <taxon>Papilionoideae</taxon>
        <taxon>50 kb inversion clade</taxon>
        <taxon>NPAAA clade</taxon>
        <taxon>Hologalegina</taxon>
        <taxon>IRL clade</taxon>
        <taxon>Trifolieae</taxon>
        <taxon>Medicago</taxon>
    </lineage>
</organism>
<dbReference type="AlphaFoldDB" id="A0A396GVL2"/>
<dbReference type="EMBL" id="PSQE01000007">
    <property type="protein sequence ID" value="RHN45132.1"/>
    <property type="molecule type" value="Genomic_DNA"/>
</dbReference>
<evidence type="ECO:0000313" key="1">
    <source>
        <dbReference type="EMBL" id="RHN45132.1"/>
    </source>
</evidence>
<name>A0A396GVL2_MEDTR</name>